<dbReference type="EMBL" id="FN595512">
    <property type="protein sequence ID" value="CCB49608.1"/>
    <property type="molecule type" value="Genomic_DNA"/>
</dbReference>
<dbReference type="InterPro" id="IPR025846">
    <property type="entry name" value="TBL_N"/>
</dbReference>
<keyword evidence="5 7" id="KW-1133">Transmembrane helix</keyword>
<keyword evidence="11" id="KW-1185">Reference proteome</keyword>
<dbReference type="GO" id="GO:0005794">
    <property type="term" value="C:Golgi apparatus"/>
    <property type="evidence" value="ECO:0000318"/>
    <property type="project" value="GO_Central"/>
</dbReference>
<evidence type="ECO:0000256" key="4">
    <source>
        <dbReference type="ARBA" id="ARBA00022968"/>
    </source>
</evidence>
<dbReference type="PaxDb" id="29760-VIT_03s0088g00950.t01"/>
<feature type="domain" description="Trichome birefringence-like N-terminal" evidence="9">
    <location>
        <begin position="71"/>
        <end position="125"/>
    </location>
</feature>
<keyword evidence="3 7" id="KW-0812">Transmembrane</keyword>
<comment type="subcellular location">
    <subcellularLocation>
        <location evidence="1">Membrane</location>
        <topology evidence="1">Single-pass membrane protein</topology>
    </subcellularLocation>
</comment>
<evidence type="ECO:0000259" key="9">
    <source>
        <dbReference type="Pfam" id="PF14416"/>
    </source>
</evidence>
<dbReference type="InterPro" id="IPR026057">
    <property type="entry name" value="TBL_C"/>
</dbReference>
<dbReference type="PANTHER" id="PTHR32285">
    <property type="entry name" value="PROTEIN TRICHOME BIREFRINGENCE-LIKE 9-RELATED"/>
    <property type="match status" value="1"/>
</dbReference>
<dbReference type="GO" id="GO:0016413">
    <property type="term" value="F:O-acetyltransferase activity"/>
    <property type="evidence" value="ECO:0000318"/>
    <property type="project" value="GO_Central"/>
</dbReference>
<organism evidence="10 11">
    <name type="scientific">Vitis vinifera</name>
    <name type="common">Grape</name>
    <dbReference type="NCBI Taxonomy" id="29760"/>
    <lineage>
        <taxon>Eukaryota</taxon>
        <taxon>Viridiplantae</taxon>
        <taxon>Streptophyta</taxon>
        <taxon>Embryophyta</taxon>
        <taxon>Tracheophyta</taxon>
        <taxon>Spermatophyta</taxon>
        <taxon>Magnoliopsida</taxon>
        <taxon>eudicotyledons</taxon>
        <taxon>Gunneridae</taxon>
        <taxon>Pentapetalae</taxon>
        <taxon>rosids</taxon>
        <taxon>Vitales</taxon>
        <taxon>Vitaceae</taxon>
        <taxon>Viteae</taxon>
        <taxon>Vitis</taxon>
    </lineage>
</organism>
<dbReference type="Pfam" id="PF13839">
    <property type="entry name" value="PC-Esterase"/>
    <property type="match status" value="1"/>
</dbReference>
<dbReference type="ExpressionAtlas" id="F6HBK9">
    <property type="expression patterns" value="baseline and differential"/>
</dbReference>
<dbReference type="GO" id="GO:0016020">
    <property type="term" value="C:membrane"/>
    <property type="evidence" value="ECO:0007669"/>
    <property type="project" value="UniProtKB-SubCell"/>
</dbReference>
<dbReference type="InterPro" id="IPR029962">
    <property type="entry name" value="TBL"/>
</dbReference>
<dbReference type="AlphaFoldDB" id="F6HBK9"/>
<feature type="transmembrane region" description="Helical" evidence="7">
    <location>
        <begin position="21"/>
        <end position="43"/>
    </location>
</feature>
<evidence type="ECO:0000256" key="5">
    <source>
        <dbReference type="ARBA" id="ARBA00022989"/>
    </source>
</evidence>
<comment type="similarity">
    <text evidence="2">Belongs to the PC-esterase family. TBL subfamily.</text>
</comment>
<evidence type="ECO:0000256" key="7">
    <source>
        <dbReference type="SAM" id="Phobius"/>
    </source>
</evidence>
<keyword evidence="6 7" id="KW-0472">Membrane</keyword>
<sequence length="372" mass="42360">MPIRGHSLHHAKKSASHSSSCSTSLLFISLLCLASLFLVYSLFKSSVSPHNHQNLQFKRSDSSGTPILVEPCDYSDGMWIYDPSVRSAPYDHTCKEIFKGWNCIASNKSNGLDIIKWHWKPKGCDLPRFDPVRFLERFRNTNVEACFTPISCRWSADANGGTLESLGYKEGFRVDVDIPDGTWAEAPSFHDILIFNTGHWWWAPSKFDPVKSPMLFFENGLPLIPALPPHVGLDLVLKHMISFVERRMRTGGIKFFRTQSPRHFEGGDWDQGGFCQHLQPLLPEQVEELFSLENNGTNVETRLVNQHLYKALQGSDFHILEITRMSEFRADAHPSTAGGKKHDDCMHWCLPGTTDTWNDLFITHLNNIKFQN</sequence>
<evidence type="ECO:0000256" key="1">
    <source>
        <dbReference type="ARBA" id="ARBA00004167"/>
    </source>
</evidence>
<protein>
    <submittedName>
        <fullName evidence="10">Uncharacterized protein</fullName>
    </submittedName>
</protein>
<dbReference type="PANTHER" id="PTHR32285:SF12">
    <property type="entry name" value="PROTEIN TRICHOME BIREFRINGENCE-LIKE 13"/>
    <property type="match status" value="1"/>
</dbReference>
<dbReference type="Proteomes" id="UP000009183">
    <property type="component" value="Chromosome 3"/>
</dbReference>
<evidence type="ECO:0000259" key="8">
    <source>
        <dbReference type="Pfam" id="PF13839"/>
    </source>
</evidence>
<dbReference type="InParanoid" id="F6HBK9"/>
<accession>F6HBK9</accession>
<dbReference type="HOGENOM" id="CLU_020953_1_0_1"/>
<dbReference type="Pfam" id="PF14416">
    <property type="entry name" value="PMR5N"/>
    <property type="match status" value="1"/>
</dbReference>
<evidence type="ECO:0000256" key="3">
    <source>
        <dbReference type="ARBA" id="ARBA00022692"/>
    </source>
</evidence>
<evidence type="ECO:0000256" key="6">
    <source>
        <dbReference type="ARBA" id="ARBA00023136"/>
    </source>
</evidence>
<proteinExistence type="inferred from homology"/>
<evidence type="ECO:0000313" key="11">
    <source>
        <dbReference type="Proteomes" id="UP000009183"/>
    </source>
</evidence>
<dbReference type="eggNOG" id="ENOG502QS9I">
    <property type="taxonomic scope" value="Eukaryota"/>
</dbReference>
<gene>
    <name evidence="10" type="ordered locus">VIT_03s0088g00950</name>
</gene>
<name>F6HBK9_VITVI</name>
<keyword evidence="4" id="KW-0735">Signal-anchor</keyword>
<reference evidence="11" key="1">
    <citation type="journal article" date="2007" name="Nature">
        <title>The grapevine genome sequence suggests ancestral hexaploidization in major angiosperm phyla.</title>
        <authorList>
            <consortium name="The French-Italian Public Consortium for Grapevine Genome Characterization."/>
            <person name="Jaillon O."/>
            <person name="Aury J.-M."/>
            <person name="Noel B."/>
            <person name="Policriti A."/>
            <person name="Clepet C."/>
            <person name="Casagrande A."/>
            <person name="Choisne N."/>
            <person name="Aubourg S."/>
            <person name="Vitulo N."/>
            <person name="Jubin C."/>
            <person name="Vezzi A."/>
            <person name="Legeai F."/>
            <person name="Hugueney P."/>
            <person name="Dasilva C."/>
            <person name="Horner D."/>
            <person name="Mica E."/>
            <person name="Jublot D."/>
            <person name="Poulain J."/>
            <person name="Bruyere C."/>
            <person name="Billault A."/>
            <person name="Segurens B."/>
            <person name="Gouyvenoux M."/>
            <person name="Ugarte E."/>
            <person name="Cattonaro F."/>
            <person name="Anthouard V."/>
            <person name="Vico V."/>
            <person name="Del Fabbro C."/>
            <person name="Alaux M."/>
            <person name="Di Gaspero G."/>
            <person name="Dumas V."/>
            <person name="Felice N."/>
            <person name="Paillard S."/>
            <person name="Juman I."/>
            <person name="Moroldo M."/>
            <person name="Scalabrin S."/>
            <person name="Canaguier A."/>
            <person name="Le Clainche I."/>
            <person name="Malacrida G."/>
            <person name="Durand E."/>
            <person name="Pesole G."/>
            <person name="Laucou V."/>
            <person name="Chatelet P."/>
            <person name="Merdinoglu D."/>
            <person name="Delledonne M."/>
            <person name="Pezzotti M."/>
            <person name="Lecharny A."/>
            <person name="Scarpelli C."/>
            <person name="Artiguenave F."/>
            <person name="Pe M.E."/>
            <person name="Valle G."/>
            <person name="Morgante M."/>
            <person name="Caboche M."/>
            <person name="Adam-Blondon A.-F."/>
            <person name="Weissenbach J."/>
            <person name="Quetier F."/>
            <person name="Wincker P."/>
        </authorList>
    </citation>
    <scope>NUCLEOTIDE SEQUENCE [LARGE SCALE GENOMIC DNA]</scope>
    <source>
        <strain evidence="11">cv. Pinot noir / PN40024</strain>
    </source>
</reference>
<feature type="domain" description="Trichome birefringence-like C-terminal" evidence="8">
    <location>
        <begin position="169"/>
        <end position="363"/>
    </location>
</feature>
<dbReference type="FunCoup" id="F6HBK9">
    <property type="interactions" value="181"/>
</dbReference>
<evidence type="ECO:0000313" key="10">
    <source>
        <dbReference type="EMBL" id="CCB49608.1"/>
    </source>
</evidence>
<evidence type="ECO:0000256" key="2">
    <source>
        <dbReference type="ARBA" id="ARBA00007727"/>
    </source>
</evidence>